<keyword evidence="2 7" id="KW-0963">Cytoplasm</keyword>
<dbReference type="SUPFAM" id="SSF89447">
    <property type="entry name" value="AbrB/MazE/MraZ-like"/>
    <property type="match status" value="1"/>
</dbReference>
<comment type="caution">
    <text evidence="9">The sequence shown here is derived from an EMBL/GenBank/DDBJ whole genome shotgun (WGS) entry which is preliminary data.</text>
</comment>
<accession>A0A1F8CR75</accession>
<comment type="similarity">
    <text evidence="7">Belongs to the MraZ family.</text>
</comment>
<dbReference type="CDD" id="cd16321">
    <property type="entry name" value="MraZ_C"/>
    <property type="match status" value="1"/>
</dbReference>
<organism evidence="9 10">
    <name type="scientific">Candidatus Woesebacteria bacterium RIFOXYA1_FULL_48_16</name>
    <dbReference type="NCBI Taxonomy" id="1802535"/>
    <lineage>
        <taxon>Bacteria</taxon>
        <taxon>Candidatus Woeseibacteriota</taxon>
    </lineage>
</organism>
<gene>
    <name evidence="7" type="primary">mraZ</name>
    <name evidence="9" type="ORF">A2197_00785</name>
</gene>
<dbReference type="HAMAP" id="MF_01008">
    <property type="entry name" value="MraZ"/>
    <property type="match status" value="1"/>
</dbReference>
<evidence type="ECO:0000256" key="5">
    <source>
        <dbReference type="ARBA" id="ARBA00023125"/>
    </source>
</evidence>
<dbReference type="Pfam" id="PF02381">
    <property type="entry name" value="MraZ"/>
    <property type="match status" value="1"/>
</dbReference>
<dbReference type="EMBL" id="MGHV01000029">
    <property type="protein sequence ID" value="OGM78586.1"/>
    <property type="molecule type" value="Genomic_DNA"/>
</dbReference>
<dbReference type="InterPro" id="IPR035642">
    <property type="entry name" value="MraZ_N"/>
</dbReference>
<dbReference type="PANTHER" id="PTHR34701">
    <property type="entry name" value="TRANSCRIPTIONAL REGULATOR MRAZ"/>
    <property type="match status" value="1"/>
</dbReference>
<evidence type="ECO:0000259" key="8">
    <source>
        <dbReference type="PROSITE" id="PS51740"/>
    </source>
</evidence>
<dbReference type="InterPro" id="IPR035644">
    <property type="entry name" value="MraZ_C"/>
</dbReference>
<dbReference type="InterPro" id="IPR020603">
    <property type="entry name" value="MraZ_dom"/>
</dbReference>
<dbReference type="InterPro" id="IPR003444">
    <property type="entry name" value="MraZ"/>
</dbReference>
<dbReference type="GO" id="GO:0009295">
    <property type="term" value="C:nucleoid"/>
    <property type="evidence" value="ECO:0007669"/>
    <property type="project" value="UniProtKB-SubCell"/>
</dbReference>
<comment type="subunit">
    <text evidence="7">Forms oligomers.</text>
</comment>
<evidence type="ECO:0000256" key="2">
    <source>
        <dbReference type="ARBA" id="ARBA00022490"/>
    </source>
</evidence>
<dbReference type="GO" id="GO:0003700">
    <property type="term" value="F:DNA-binding transcription factor activity"/>
    <property type="evidence" value="ECO:0007669"/>
    <property type="project" value="UniProtKB-UniRule"/>
</dbReference>
<dbReference type="PANTHER" id="PTHR34701:SF1">
    <property type="entry name" value="TRANSCRIPTIONAL REGULATOR MRAZ"/>
    <property type="match status" value="1"/>
</dbReference>
<dbReference type="GO" id="GO:0000976">
    <property type="term" value="F:transcription cis-regulatory region binding"/>
    <property type="evidence" value="ECO:0007669"/>
    <property type="project" value="TreeGrafter"/>
</dbReference>
<reference evidence="9 10" key="1">
    <citation type="journal article" date="2016" name="Nat. Commun.">
        <title>Thousands of microbial genomes shed light on interconnected biogeochemical processes in an aquifer system.</title>
        <authorList>
            <person name="Anantharaman K."/>
            <person name="Brown C.T."/>
            <person name="Hug L.A."/>
            <person name="Sharon I."/>
            <person name="Castelle C.J."/>
            <person name="Probst A.J."/>
            <person name="Thomas B.C."/>
            <person name="Singh A."/>
            <person name="Wilkins M.J."/>
            <person name="Karaoz U."/>
            <person name="Brodie E.L."/>
            <person name="Williams K.H."/>
            <person name="Hubbard S.S."/>
            <person name="Banfield J.F."/>
        </authorList>
    </citation>
    <scope>NUCLEOTIDE SEQUENCE [LARGE SCALE GENOMIC DNA]</scope>
</reference>
<keyword evidence="4 7" id="KW-0805">Transcription regulation</keyword>
<keyword evidence="5 7" id="KW-0238">DNA-binding</keyword>
<dbReference type="AlphaFoldDB" id="A0A1F8CR75"/>
<sequence length="145" mass="16798">MLIGSYLGILSDARRVAVPKKFLIELGENPVLAKWYEDCLIMVSSDFWDKLSVRLTGEKRAFDLGIRDIERFILGSAFEVEPDEQGRIIIPEILFDYAKLEKETIFVGLIDRVEIWPKSVWDEKSESLAKTTKEYIENLAKNEKR</sequence>
<evidence type="ECO:0000256" key="6">
    <source>
        <dbReference type="ARBA" id="ARBA00023163"/>
    </source>
</evidence>
<comment type="subcellular location">
    <subcellularLocation>
        <location evidence="7">Cytoplasm</location>
        <location evidence="7">Nucleoid</location>
    </subcellularLocation>
</comment>
<dbReference type="Gene3D" id="3.40.1550.20">
    <property type="entry name" value="Transcriptional regulator MraZ domain"/>
    <property type="match status" value="1"/>
</dbReference>
<evidence type="ECO:0000313" key="10">
    <source>
        <dbReference type="Proteomes" id="UP000178430"/>
    </source>
</evidence>
<name>A0A1F8CR75_9BACT</name>
<dbReference type="InterPro" id="IPR007159">
    <property type="entry name" value="SpoVT-AbrB_dom"/>
</dbReference>
<dbReference type="InterPro" id="IPR037914">
    <property type="entry name" value="SpoVT-AbrB_sf"/>
</dbReference>
<dbReference type="GO" id="GO:0005737">
    <property type="term" value="C:cytoplasm"/>
    <property type="evidence" value="ECO:0007669"/>
    <property type="project" value="UniProtKB-UniRule"/>
</dbReference>
<dbReference type="CDD" id="cd16320">
    <property type="entry name" value="MraZ_N"/>
    <property type="match status" value="1"/>
</dbReference>
<evidence type="ECO:0000256" key="4">
    <source>
        <dbReference type="ARBA" id="ARBA00023015"/>
    </source>
</evidence>
<dbReference type="Proteomes" id="UP000178430">
    <property type="component" value="Unassembled WGS sequence"/>
</dbReference>
<dbReference type="GO" id="GO:2000143">
    <property type="term" value="P:negative regulation of DNA-templated transcription initiation"/>
    <property type="evidence" value="ECO:0007669"/>
    <property type="project" value="TreeGrafter"/>
</dbReference>
<keyword evidence="3" id="KW-0677">Repeat</keyword>
<proteinExistence type="inferred from homology"/>
<evidence type="ECO:0000313" key="9">
    <source>
        <dbReference type="EMBL" id="OGM78586.1"/>
    </source>
</evidence>
<protein>
    <recommendedName>
        <fullName evidence="1 7">Transcriptional regulator MraZ</fullName>
    </recommendedName>
</protein>
<feature type="domain" description="SpoVT-AbrB" evidence="8">
    <location>
        <begin position="77"/>
        <end position="120"/>
    </location>
</feature>
<keyword evidence="6 7" id="KW-0804">Transcription</keyword>
<evidence type="ECO:0000256" key="7">
    <source>
        <dbReference type="HAMAP-Rule" id="MF_01008"/>
    </source>
</evidence>
<dbReference type="InterPro" id="IPR038619">
    <property type="entry name" value="MraZ_sf"/>
</dbReference>
<dbReference type="PROSITE" id="PS51740">
    <property type="entry name" value="SPOVT_ABRB"/>
    <property type="match status" value="1"/>
</dbReference>
<evidence type="ECO:0000256" key="1">
    <source>
        <dbReference type="ARBA" id="ARBA00013860"/>
    </source>
</evidence>
<evidence type="ECO:0000256" key="3">
    <source>
        <dbReference type="ARBA" id="ARBA00022737"/>
    </source>
</evidence>